<comment type="subcellular location">
    <subcellularLocation>
        <location evidence="2">Endomembrane system</location>
        <topology evidence="2">Multi-pass membrane protein</topology>
    </subcellularLocation>
</comment>
<dbReference type="AlphaFoldDB" id="A0ABD0TC37"/>
<keyword evidence="4 17" id="KW-0812">Transmembrane</keyword>
<evidence type="ECO:0000256" key="6">
    <source>
        <dbReference type="ARBA" id="ARBA00023136"/>
    </source>
</evidence>
<feature type="transmembrane region" description="Helical" evidence="17">
    <location>
        <begin position="124"/>
        <end position="148"/>
    </location>
</feature>
<evidence type="ECO:0000256" key="7">
    <source>
        <dbReference type="ARBA" id="ARBA00047368"/>
    </source>
</evidence>
<accession>A0ABD0TC37</accession>
<dbReference type="PANTHER" id="PTHR10989:SF16">
    <property type="entry name" value="AT02829P-RELATED"/>
    <property type="match status" value="1"/>
</dbReference>
<protein>
    <recommendedName>
        <fullName evidence="20">Androgen-dependent TFPI-regulating protein</fullName>
    </recommendedName>
</protein>
<comment type="catalytic activity">
    <reaction evidence="11">
        <text>12-(9Z-octadecenoyloxy)-octadecanoate + H2O = 12-hydroxyoctadecanoate + (9Z)-octadecenoate + H(+)</text>
        <dbReference type="Rhea" id="RHEA:52060"/>
        <dbReference type="ChEBI" id="CHEBI:15377"/>
        <dbReference type="ChEBI" id="CHEBI:15378"/>
        <dbReference type="ChEBI" id="CHEBI:30823"/>
        <dbReference type="ChEBI" id="CHEBI:84201"/>
        <dbReference type="ChEBI" id="CHEBI:136302"/>
    </reaction>
    <physiologicalReaction direction="left-to-right" evidence="11">
        <dbReference type="Rhea" id="RHEA:52061"/>
    </physiologicalReaction>
</comment>
<dbReference type="Proteomes" id="UP001549921">
    <property type="component" value="Unassembled WGS sequence"/>
</dbReference>
<keyword evidence="5 17" id="KW-1133">Transmembrane helix</keyword>
<comment type="catalytic activity">
    <reaction evidence="12">
        <text>9-(9Z-octadecenoyloxy)-octadecanoate + H2O = 9-hydroxy-octadecanoate + (9Z)-octadecenoate + H(+)</text>
        <dbReference type="Rhea" id="RHEA:52048"/>
        <dbReference type="ChEBI" id="CHEBI:15377"/>
        <dbReference type="ChEBI" id="CHEBI:15378"/>
        <dbReference type="ChEBI" id="CHEBI:30823"/>
        <dbReference type="ChEBI" id="CHEBI:136282"/>
        <dbReference type="ChEBI" id="CHEBI:136286"/>
    </reaction>
    <physiologicalReaction direction="left-to-right" evidence="12">
        <dbReference type="Rhea" id="RHEA:52049"/>
    </physiologicalReaction>
</comment>
<feature type="transmembrane region" description="Helical" evidence="17">
    <location>
        <begin position="51"/>
        <end position="73"/>
    </location>
</feature>
<dbReference type="InterPro" id="IPR006838">
    <property type="entry name" value="ADTRP_AIG1"/>
</dbReference>
<evidence type="ECO:0008006" key="20">
    <source>
        <dbReference type="Google" id="ProtNLM"/>
    </source>
</evidence>
<comment type="catalytic activity">
    <reaction evidence="9">
        <text>9-hexadecanoyloxy-octadecanoate + H2O = 9-hydroxy-octadecanoate + hexadecanoate + H(+)</text>
        <dbReference type="Rhea" id="RHEA:52052"/>
        <dbReference type="ChEBI" id="CHEBI:7896"/>
        <dbReference type="ChEBI" id="CHEBI:15377"/>
        <dbReference type="ChEBI" id="CHEBI:15378"/>
        <dbReference type="ChEBI" id="CHEBI:83670"/>
        <dbReference type="ChEBI" id="CHEBI:136286"/>
    </reaction>
    <physiologicalReaction direction="left-to-right" evidence="9">
        <dbReference type="Rhea" id="RHEA:52053"/>
    </physiologicalReaction>
</comment>
<sequence length="236" mass="28010">MKKAYLRIFGYVVTIVLQIYTISYVNIYAVTMLNEEETALLNKLKYRFSTVYNQVMQIVYAVIGLTDECLTLLGKESKITKKLREYCYKLLNDMLFPLSTVVMVFYWSLFWINQDLVTPFKIFFAISSSLCSHAGHTLVFFFTLWELILQPRKFSKENSGLKLIHAYNLFYLLVLYITYLQHGTWIYGVYDLTYGSIYFYLIHLTNYIIGVGAYYLQWHIKEFVWRIEDSKSLKVE</sequence>
<evidence type="ECO:0000256" key="3">
    <source>
        <dbReference type="ARBA" id="ARBA00009300"/>
    </source>
</evidence>
<evidence type="ECO:0000256" key="12">
    <source>
        <dbReference type="ARBA" id="ARBA00048800"/>
    </source>
</evidence>
<evidence type="ECO:0000256" key="17">
    <source>
        <dbReference type="SAM" id="Phobius"/>
    </source>
</evidence>
<evidence type="ECO:0000256" key="13">
    <source>
        <dbReference type="ARBA" id="ARBA00049221"/>
    </source>
</evidence>
<comment type="similarity">
    <text evidence="3">Belongs to the AIG1 family.</text>
</comment>
<evidence type="ECO:0000256" key="16">
    <source>
        <dbReference type="ARBA" id="ARBA00049428"/>
    </source>
</evidence>
<gene>
    <name evidence="18" type="ORF">ABMA28_015866</name>
</gene>
<evidence type="ECO:0000256" key="9">
    <source>
        <dbReference type="ARBA" id="ARBA00047863"/>
    </source>
</evidence>
<evidence type="ECO:0000256" key="15">
    <source>
        <dbReference type="ARBA" id="ARBA00049322"/>
    </source>
</evidence>
<evidence type="ECO:0000256" key="4">
    <source>
        <dbReference type="ARBA" id="ARBA00022692"/>
    </source>
</evidence>
<dbReference type="PANTHER" id="PTHR10989">
    <property type="entry name" value="ANDROGEN-INDUCED PROTEIN 1-RELATED"/>
    <property type="match status" value="1"/>
</dbReference>
<feature type="transmembrane region" description="Helical" evidence="17">
    <location>
        <begin position="9"/>
        <end position="31"/>
    </location>
</feature>
<organism evidence="18 19">
    <name type="scientific">Loxostege sticticalis</name>
    <name type="common">Beet webworm moth</name>
    <dbReference type="NCBI Taxonomy" id="481309"/>
    <lineage>
        <taxon>Eukaryota</taxon>
        <taxon>Metazoa</taxon>
        <taxon>Ecdysozoa</taxon>
        <taxon>Arthropoda</taxon>
        <taxon>Hexapoda</taxon>
        <taxon>Insecta</taxon>
        <taxon>Pterygota</taxon>
        <taxon>Neoptera</taxon>
        <taxon>Endopterygota</taxon>
        <taxon>Lepidoptera</taxon>
        <taxon>Glossata</taxon>
        <taxon>Ditrysia</taxon>
        <taxon>Pyraloidea</taxon>
        <taxon>Crambidae</taxon>
        <taxon>Pyraustinae</taxon>
        <taxon>Loxostege</taxon>
    </lineage>
</organism>
<comment type="catalytic activity">
    <reaction evidence="8">
        <text>13-octadecanoyloxy-octadecanoate + H2O = 13-hydroxy-octadecanoate + octadecanoate + H(+)</text>
        <dbReference type="Rhea" id="RHEA:52084"/>
        <dbReference type="ChEBI" id="CHEBI:15377"/>
        <dbReference type="ChEBI" id="CHEBI:15378"/>
        <dbReference type="ChEBI" id="CHEBI:25629"/>
        <dbReference type="ChEBI" id="CHEBI:136304"/>
        <dbReference type="ChEBI" id="CHEBI:136335"/>
    </reaction>
    <physiologicalReaction direction="left-to-right" evidence="8">
        <dbReference type="Rhea" id="RHEA:52085"/>
    </physiologicalReaction>
</comment>
<comment type="catalytic activity">
    <reaction evidence="10">
        <text>12-octadecanoyloxy-octadecanoate + H2O = 12-hydroxyoctadecanoate + octadecanoate + H(+)</text>
        <dbReference type="Rhea" id="RHEA:52080"/>
        <dbReference type="ChEBI" id="CHEBI:15377"/>
        <dbReference type="ChEBI" id="CHEBI:15378"/>
        <dbReference type="ChEBI" id="CHEBI:25629"/>
        <dbReference type="ChEBI" id="CHEBI:84201"/>
        <dbReference type="ChEBI" id="CHEBI:136330"/>
    </reaction>
    <physiologicalReaction direction="left-to-right" evidence="10">
        <dbReference type="Rhea" id="RHEA:52081"/>
    </physiologicalReaction>
</comment>
<evidence type="ECO:0000256" key="11">
    <source>
        <dbReference type="ARBA" id="ARBA00048701"/>
    </source>
</evidence>
<evidence type="ECO:0000256" key="1">
    <source>
        <dbReference type="ARBA" id="ARBA00000923"/>
    </source>
</evidence>
<evidence type="ECO:0000313" key="19">
    <source>
        <dbReference type="Proteomes" id="UP001549921"/>
    </source>
</evidence>
<feature type="transmembrane region" description="Helical" evidence="17">
    <location>
        <begin position="169"/>
        <end position="190"/>
    </location>
</feature>
<evidence type="ECO:0000313" key="18">
    <source>
        <dbReference type="EMBL" id="KAL0840670.1"/>
    </source>
</evidence>
<evidence type="ECO:0000256" key="10">
    <source>
        <dbReference type="ARBA" id="ARBA00048680"/>
    </source>
</evidence>
<comment type="catalytic activity">
    <reaction evidence="7">
        <text>12-hexadecanoyloxy-octadecanoate + H2O = 12-hydroxyoctadecanoate + hexadecanoate + H(+)</text>
        <dbReference type="Rhea" id="RHEA:52056"/>
        <dbReference type="ChEBI" id="CHEBI:7896"/>
        <dbReference type="ChEBI" id="CHEBI:15377"/>
        <dbReference type="ChEBI" id="CHEBI:15378"/>
        <dbReference type="ChEBI" id="CHEBI:83677"/>
        <dbReference type="ChEBI" id="CHEBI:84201"/>
    </reaction>
    <physiologicalReaction direction="left-to-right" evidence="7">
        <dbReference type="Rhea" id="RHEA:52057"/>
    </physiologicalReaction>
</comment>
<dbReference type="EMBL" id="JBEDNZ010000007">
    <property type="protein sequence ID" value="KAL0840670.1"/>
    <property type="molecule type" value="Genomic_DNA"/>
</dbReference>
<comment type="catalytic activity">
    <reaction evidence="13">
        <text>9-octadecanoyloxy-octadecanoate + H2O = 9-hydroxy-octadecanoate + octadecanoate + H(+)</text>
        <dbReference type="Rhea" id="RHEA:52096"/>
        <dbReference type="ChEBI" id="CHEBI:15377"/>
        <dbReference type="ChEBI" id="CHEBI:15378"/>
        <dbReference type="ChEBI" id="CHEBI:25629"/>
        <dbReference type="ChEBI" id="CHEBI:136286"/>
        <dbReference type="ChEBI" id="CHEBI:136373"/>
    </reaction>
    <physiologicalReaction direction="left-to-right" evidence="13">
        <dbReference type="Rhea" id="RHEA:52097"/>
    </physiologicalReaction>
</comment>
<comment type="catalytic activity">
    <reaction evidence="14">
        <text>13-(9Z-octadecenoyloxy)-octadecanoate + H2O = 13-hydroxy-octadecanoate + (9Z)-octadecenoate + H(+)</text>
        <dbReference type="Rhea" id="RHEA:52064"/>
        <dbReference type="ChEBI" id="CHEBI:15377"/>
        <dbReference type="ChEBI" id="CHEBI:15378"/>
        <dbReference type="ChEBI" id="CHEBI:30823"/>
        <dbReference type="ChEBI" id="CHEBI:136303"/>
        <dbReference type="ChEBI" id="CHEBI:136304"/>
    </reaction>
    <physiologicalReaction direction="left-to-right" evidence="14">
        <dbReference type="Rhea" id="RHEA:52065"/>
    </physiologicalReaction>
</comment>
<comment type="catalytic activity">
    <reaction evidence="15">
        <text>13-(9Z-hexadecenoyloxy)-octadecanoate + H2O = 13-hydroxy-octadecanoate + (9Z)-hexadecenoate + H(+)</text>
        <dbReference type="Rhea" id="RHEA:52076"/>
        <dbReference type="ChEBI" id="CHEBI:15377"/>
        <dbReference type="ChEBI" id="CHEBI:15378"/>
        <dbReference type="ChEBI" id="CHEBI:32372"/>
        <dbReference type="ChEBI" id="CHEBI:136304"/>
        <dbReference type="ChEBI" id="CHEBI:136315"/>
    </reaction>
    <physiologicalReaction direction="left-to-right" evidence="15">
        <dbReference type="Rhea" id="RHEA:52077"/>
    </physiologicalReaction>
</comment>
<proteinExistence type="inferred from homology"/>
<comment type="catalytic activity">
    <reaction evidence="16">
        <text>12-(9Z-hexadecenoyloxy)-octadecanoate + H2O = 12-hydroxyoctadecanoate + (9Z)-hexadecenoate + H(+)</text>
        <dbReference type="Rhea" id="RHEA:52072"/>
        <dbReference type="ChEBI" id="CHEBI:15377"/>
        <dbReference type="ChEBI" id="CHEBI:15378"/>
        <dbReference type="ChEBI" id="CHEBI:32372"/>
        <dbReference type="ChEBI" id="CHEBI:84201"/>
        <dbReference type="ChEBI" id="CHEBI:136312"/>
    </reaction>
    <physiologicalReaction direction="left-to-right" evidence="16">
        <dbReference type="Rhea" id="RHEA:52073"/>
    </physiologicalReaction>
</comment>
<keyword evidence="6 17" id="KW-0472">Membrane</keyword>
<dbReference type="GO" id="GO:0012505">
    <property type="term" value="C:endomembrane system"/>
    <property type="evidence" value="ECO:0007669"/>
    <property type="project" value="UniProtKB-SubCell"/>
</dbReference>
<reference evidence="18 19" key="1">
    <citation type="submission" date="2024-06" db="EMBL/GenBank/DDBJ databases">
        <title>A chromosome-level genome assembly of beet webworm, Loxostege sticticalis.</title>
        <authorList>
            <person name="Zhang Y."/>
        </authorList>
    </citation>
    <scope>NUCLEOTIDE SEQUENCE [LARGE SCALE GENOMIC DNA]</scope>
    <source>
        <strain evidence="18">AQ028</strain>
        <tissue evidence="18">Male pupae</tissue>
    </source>
</reference>
<name>A0ABD0TC37_LOXSC</name>
<feature type="transmembrane region" description="Helical" evidence="17">
    <location>
        <begin position="94"/>
        <end position="112"/>
    </location>
</feature>
<comment type="caution">
    <text evidence="18">The sequence shown here is derived from an EMBL/GenBank/DDBJ whole genome shotgun (WGS) entry which is preliminary data.</text>
</comment>
<evidence type="ECO:0000256" key="14">
    <source>
        <dbReference type="ARBA" id="ARBA00049296"/>
    </source>
</evidence>
<dbReference type="Pfam" id="PF04750">
    <property type="entry name" value="Far-17a_AIG1"/>
    <property type="match status" value="1"/>
</dbReference>
<evidence type="ECO:0000256" key="2">
    <source>
        <dbReference type="ARBA" id="ARBA00004127"/>
    </source>
</evidence>
<comment type="catalytic activity">
    <reaction evidence="1">
        <text>9-(9Z-hexadecenoyloxy)-octadecanoate + H2O = (9Z)-hexadecenoate + 9-hydroxy-octadecanoate + H(+)</text>
        <dbReference type="Rhea" id="RHEA:52068"/>
        <dbReference type="ChEBI" id="CHEBI:15377"/>
        <dbReference type="ChEBI" id="CHEBI:15378"/>
        <dbReference type="ChEBI" id="CHEBI:32372"/>
        <dbReference type="ChEBI" id="CHEBI:136286"/>
        <dbReference type="ChEBI" id="CHEBI:136309"/>
    </reaction>
    <physiologicalReaction direction="left-to-right" evidence="1">
        <dbReference type="Rhea" id="RHEA:52069"/>
    </physiologicalReaction>
</comment>
<evidence type="ECO:0000256" key="8">
    <source>
        <dbReference type="ARBA" id="ARBA00047427"/>
    </source>
</evidence>
<evidence type="ECO:0000256" key="5">
    <source>
        <dbReference type="ARBA" id="ARBA00022989"/>
    </source>
</evidence>
<feature type="transmembrane region" description="Helical" evidence="17">
    <location>
        <begin position="196"/>
        <end position="216"/>
    </location>
</feature>